<dbReference type="Proteomes" id="UP000324194">
    <property type="component" value="Chromosome 1"/>
</dbReference>
<sequence>MILLIIKSYLILLVSIGAGSLFMLAIGLYFIFRKPPPSRKIVLPANSAAQTASLGFQSADRSSEWHDLTAISGDDIIATQLDLARAYIESGKNDLAKTILHYVAEQGSASQQQEAQQLMIQI</sequence>
<dbReference type="Gene3D" id="1.20.58.2200">
    <property type="match status" value="1"/>
</dbReference>
<dbReference type="OrthoDB" id="5298707at2"/>
<proteinExistence type="predicted"/>
<evidence type="ECO:0000313" key="3">
    <source>
        <dbReference type="Proteomes" id="UP000324194"/>
    </source>
</evidence>
<dbReference type="AlphaFoldDB" id="A0A5E4PHL7"/>
<keyword evidence="1" id="KW-1133">Transmembrane helix</keyword>
<dbReference type="InterPro" id="IPR020011">
    <property type="entry name" value="FimV_C"/>
</dbReference>
<keyword evidence="1" id="KW-0472">Membrane</keyword>
<accession>A0A5E4PHL7</accession>
<organism evidence="2 3">
    <name type="scientific">Aquicella siphonis</name>
    <dbReference type="NCBI Taxonomy" id="254247"/>
    <lineage>
        <taxon>Bacteria</taxon>
        <taxon>Pseudomonadati</taxon>
        <taxon>Pseudomonadota</taxon>
        <taxon>Gammaproteobacteria</taxon>
        <taxon>Legionellales</taxon>
        <taxon>Coxiellaceae</taxon>
        <taxon>Aquicella</taxon>
    </lineage>
</organism>
<protein>
    <submittedName>
        <fullName evidence="2">Uncharacterized protein</fullName>
    </submittedName>
</protein>
<gene>
    <name evidence="2" type="ORF">AQUSIP_11600</name>
</gene>
<dbReference type="InterPro" id="IPR038440">
    <property type="entry name" value="FimV_C_sf"/>
</dbReference>
<name>A0A5E4PHL7_9COXI</name>
<dbReference type="NCBIfam" id="TIGR03504">
    <property type="entry name" value="FimV_Cterm"/>
    <property type="match status" value="1"/>
</dbReference>
<keyword evidence="3" id="KW-1185">Reference proteome</keyword>
<evidence type="ECO:0000313" key="2">
    <source>
        <dbReference type="EMBL" id="VVC75863.1"/>
    </source>
</evidence>
<dbReference type="EMBL" id="LR699119">
    <property type="protein sequence ID" value="VVC75863.1"/>
    <property type="molecule type" value="Genomic_DNA"/>
</dbReference>
<evidence type="ECO:0000256" key="1">
    <source>
        <dbReference type="SAM" id="Phobius"/>
    </source>
</evidence>
<dbReference type="RefSeq" id="WP_148339134.1">
    <property type="nucleotide sequence ID" value="NZ_LR699119.1"/>
</dbReference>
<dbReference type="KEGG" id="asip:AQUSIP_11600"/>
<reference evidence="2 3" key="1">
    <citation type="submission" date="2019-08" db="EMBL/GenBank/DDBJ databases">
        <authorList>
            <person name="Guy L."/>
        </authorList>
    </citation>
    <scope>NUCLEOTIDE SEQUENCE [LARGE SCALE GENOMIC DNA]</scope>
    <source>
        <strain evidence="2 3">SGT-108</strain>
    </source>
</reference>
<keyword evidence="1" id="KW-0812">Transmembrane</keyword>
<feature type="transmembrane region" description="Helical" evidence="1">
    <location>
        <begin position="6"/>
        <end position="32"/>
    </location>
</feature>